<name>A0A6J4VAI9_9BACT</name>
<gene>
    <name evidence="2" type="ORF">AVDCRST_MAG49-3504</name>
</gene>
<accession>A0A6J4VAI9</accession>
<sequence>MAERARVVHVDDNVPGAVNVGRAVTATARGQRYGGGQAERHSARPWRSRASPPSPAATGRSRTPDAPTDPPAARSGGDDRYRPFSGTDGSGTHGAPGLRRGARWATRPAGDSLVAIGQGGARRRC</sequence>
<organism evidence="2">
    <name type="scientific">uncultured Thermomicrobiales bacterium</name>
    <dbReference type="NCBI Taxonomy" id="1645740"/>
    <lineage>
        <taxon>Bacteria</taxon>
        <taxon>Pseudomonadati</taxon>
        <taxon>Thermomicrobiota</taxon>
        <taxon>Thermomicrobia</taxon>
        <taxon>Thermomicrobiales</taxon>
        <taxon>environmental samples</taxon>
    </lineage>
</organism>
<reference evidence="2" key="1">
    <citation type="submission" date="2020-02" db="EMBL/GenBank/DDBJ databases">
        <authorList>
            <person name="Meier V. D."/>
        </authorList>
    </citation>
    <scope>NUCLEOTIDE SEQUENCE</scope>
    <source>
        <strain evidence="2">AVDCRST_MAG49</strain>
    </source>
</reference>
<feature type="compositionally biased region" description="Low complexity" evidence="1">
    <location>
        <begin position="48"/>
        <end position="75"/>
    </location>
</feature>
<feature type="compositionally biased region" description="Basic and acidic residues" evidence="1">
    <location>
        <begin position="1"/>
        <end position="12"/>
    </location>
</feature>
<feature type="region of interest" description="Disordered" evidence="1">
    <location>
        <begin position="1"/>
        <end position="110"/>
    </location>
</feature>
<evidence type="ECO:0000256" key="1">
    <source>
        <dbReference type="SAM" id="MobiDB-lite"/>
    </source>
</evidence>
<proteinExistence type="predicted"/>
<evidence type="ECO:0000313" key="2">
    <source>
        <dbReference type="EMBL" id="CAA9570035.1"/>
    </source>
</evidence>
<dbReference type="AlphaFoldDB" id="A0A6J4VAI9"/>
<dbReference type="EMBL" id="CADCWG010000242">
    <property type="protein sequence ID" value="CAA9570035.1"/>
    <property type="molecule type" value="Genomic_DNA"/>
</dbReference>
<protein>
    <submittedName>
        <fullName evidence="2">Uncharacterized protein</fullName>
    </submittedName>
</protein>